<reference evidence="2" key="1">
    <citation type="submission" date="2024-07" db="EMBL/GenBank/DDBJ databases">
        <title>Complete genome sequence of Prevotella sp. YM-2024 GTC17253.</title>
        <authorList>
            <person name="Hayashi M."/>
            <person name="Muto Y."/>
            <person name="Tanaka K."/>
            <person name="Niwa H."/>
        </authorList>
    </citation>
    <scope>NUCLEOTIDE SEQUENCE</scope>
    <source>
        <strain evidence="2">GTC17253</strain>
    </source>
</reference>
<dbReference type="Pfam" id="PF19898">
    <property type="entry name" value="DUF6371"/>
    <property type="match status" value="1"/>
</dbReference>
<name>A0AB33J187_9BACT</name>
<sequence>MKAEITSYKSSFFEYLCGFIWFDQGRLEALMKRYPIGATKQGEPIFWHINSEHKITNGRILTMDSETGKVYDDSWYYQDVQPTCLFGEYLLDIFPSQTVALVTDEMTAAVMSCFPTPYIWLATGKEKATSIDLLPLEGKSVVVFPNKGEYSKWQEMLQAASYLQFHISDVMEKAQGDCHTIAQRVLSQQPLRPTEAEAALMRMEEANPNITLLVKALDLEVVGFTPICDNVKNETQNTKPASKEPKEDAVMQSILLAQEERWHGRTPECHKCKLSHEGINGTFCGKLHGYVEYGKGDCGIEAERPPAPE</sequence>
<protein>
    <recommendedName>
        <fullName evidence="1">DUF6371 domain-containing protein</fullName>
    </recommendedName>
</protein>
<dbReference type="AlphaFoldDB" id="A0AB33J187"/>
<dbReference type="EMBL" id="AP035785">
    <property type="protein sequence ID" value="BFO71932.1"/>
    <property type="molecule type" value="Genomic_DNA"/>
</dbReference>
<accession>A0AB33J187</accession>
<organism evidence="2">
    <name type="scientific">Prevotella sp. GTC17253</name>
    <dbReference type="NCBI Taxonomy" id="3236793"/>
    <lineage>
        <taxon>Bacteria</taxon>
        <taxon>Pseudomonadati</taxon>
        <taxon>Bacteroidota</taxon>
        <taxon>Bacteroidia</taxon>
        <taxon>Bacteroidales</taxon>
        <taxon>Prevotellaceae</taxon>
        <taxon>Prevotella</taxon>
    </lineage>
</organism>
<evidence type="ECO:0000259" key="1">
    <source>
        <dbReference type="Pfam" id="PF19898"/>
    </source>
</evidence>
<dbReference type="InterPro" id="IPR045951">
    <property type="entry name" value="DUF6371"/>
</dbReference>
<evidence type="ECO:0000313" key="2">
    <source>
        <dbReference type="EMBL" id="BFO71932.1"/>
    </source>
</evidence>
<feature type="domain" description="DUF6371" evidence="1">
    <location>
        <begin position="11"/>
        <end position="146"/>
    </location>
</feature>
<gene>
    <name evidence="2" type="ORF">GTC17253_18980</name>
</gene>
<proteinExistence type="predicted"/>